<dbReference type="PANTHER" id="PTHR35357:SF8">
    <property type="entry name" value="OS01G0111000 PROTEIN"/>
    <property type="match status" value="1"/>
</dbReference>
<evidence type="ECO:0000256" key="3">
    <source>
        <dbReference type="ARBA" id="ARBA00038471"/>
    </source>
</evidence>
<keyword evidence="1 4" id="KW-0732">Signal</keyword>
<reference evidence="6 7" key="1">
    <citation type="journal article" date="2005" name="PLoS Biol.">
        <title>The genomes of Oryza sativa: a history of duplications.</title>
        <authorList>
            <person name="Yu J."/>
            <person name="Wang J."/>
            <person name="Lin W."/>
            <person name="Li S."/>
            <person name="Li H."/>
            <person name="Zhou J."/>
            <person name="Ni P."/>
            <person name="Dong W."/>
            <person name="Hu S."/>
            <person name="Zeng C."/>
            <person name="Zhang J."/>
            <person name="Zhang Y."/>
            <person name="Li R."/>
            <person name="Xu Z."/>
            <person name="Li S."/>
            <person name="Li X."/>
            <person name="Zheng H."/>
            <person name="Cong L."/>
            <person name="Lin L."/>
            <person name="Yin J."/>
            <person name="Geng J."/>
            <person name="Li G."/>
            <person name="Shi J."/>
            <person name="Liu J."/>
            <person name="Lv H."/>
            <person name="Li J."/>
            <person name="Wang J."/>
            <person name="Deng Y."/>
            <person name="Ran L."/>
            <person name="Shi X."/>
            <person name="Wang X."/>
            <person name="Wu Q."/>
            <person name="Li C."/>
            <person name="Ren X."/>
            <person name="Wang J."/>
            <person name="Wang X."/>
            <person name="Li D."/>
            <person name="Liu D."/>
            <person name="Zhang X."/>
            <person name="Ji Z."/>
            <person name="Zhao W."/>
            <person name="Sun Y."/>
            <person name="Zhang Z."/>
            <person name="Bao J."/>
            <person name="Han Y."/>
            <person name="Dong L."/>
            <person name="Ji J."/>
            <person name="Chen P."/>
            <person name="Wu S."/>
            <person name="Liu J."/>
            <person name="Xiao Y."/>
            <person name="Bu D."/>
            <person name="Tan J."/>
            <person name="Yang L."/>
            <person name="Ye C."/>
            <person name="Zhang J."/>
            <person name="Xu J."/>
            <person name="Zhou Y."/>
            <person name="Yu Y."/>
            <person name="Zhang B."/>
            <person name="Zhuang S."/>
            <person name="Wei H."/>
            <person name="Liu B."/>
            <person name="Lei M."/>
            <person name="Yu H."/>
            <person name="Li Y."/>
            <person name="Xu H."/>
            <person name="Wei S."/>
            <person name="He X."/>
            <person name="Fang L."/>
            <person name="Zhang Z."/>
            <person name="Zhang Y."/>
            <person name="Huang X."/>
            <person name="Su Z."/>
            <person name="Tong W."/>
            <person name="Li J."/>
            <person name="Tong Z."/>
            <person name="Li S."/>
            <person name="Ye J."/>
            <person name="Wang L."/>
            <person name="Fang L."/>
            <person name="Lei T."/>
            <person name="Chen C."/>
            <person name="Chen H."/>
            <person name="Xu Z."/>
            <person name="Li H."/>
            <person name="Huang H."/>
            <person name="Zhang F."/>
            <person name="Xu H."/>
            <person name="Li N."/>
            <person name="Zhao C."/>
            <person name="Li S."/>
            <person name="Dong L."/>
            <person name="Huang Y."/>
            <person name="Li L."/>
            <person name="Xi Y."/>
            <person name="Qi Q."/>
            <person name="Li W."/>
            <person name="Zhang B."/>
            <person name="Hu W."/>
            <person name="Zhang Y."/>
            <person name="Tian X."/>
            <person name="Jiao Y."/>
            <person name="Liang X."/>
            <person name="Jin J."/>
            <person name="Gao L."/>
            <person name="Zheng W."/>
            <person name="Hao B."/>
            <person name="Liu S."/>
            <person name="Wang W."/>
            <person name="Yuan L."/>
            <person name="Cao M."/>
            <person name="McDermott J."/>
            <person name="Samudrala R."/>
            <person name="Wang J."/>
            <person name="Wong G.K."/>
            <person name="Yang H."/>
        </authorList>
    </citation>
    <scope>NUCLEOTIDE SEQUENCE [LARGE SCALE GENOMIC DNA]</scope>
    <source>
        <strain evidence="7">cv. 93-11</strain>
    </source>
</reference>
<evidence type="ECO:0000256" key="2">
    <source>
        <dbReference type="ARBA" id="ARBA00023157"/>
    </source>
</evidence>
<dbReference type="Gene3D" id="1.20.140.40">
    <property type="entry name" value="Invertase/pectin methylesterase inhibitor family protein"/>
    <property type="match status" value="1"/>
</dbReference>
<accession>B8ACV8</accession>
<proteinExistence type="inferred from homology"/>
<dbReference type="AlphaFoldDB" id="B8ACV8"/>
<feature type="signal peptide" evidence="4">
    <location>
        <begin position="1"/>
        <end position="29"/>
    </location>
</feature>
<dbReference type="InterPro" id="IPR006501">
    <property type="entry name" value="Pectinesterase_inhib_dom"/>
</dbReference>
<dbReference type="Pfam" id="PF04043">
    <property type="entry name" value="PMEI"/>
    <property type="match status" value="1"/>
</dbReference>
<dbReference type="InterPro" id="IPR035513">
    <property type="entry name" value="Invertase/methylesterase_inhib"/>
</dbReference>
<feature type="chain" id="PRO_5002867461" description="Pectinesterase inhibitor domain-containing protein" evidence="4">
    <location>
        <begin position="30"/>
        <end position="189"/>
    </location>
</feature>
<sequence>MAMATYATTTTTMVLVVVLSISTIVPAVAMADAGFIATTCSKTHNAKCVAVLTANPDSADVSTVSDLAGAALDLAVAAASDAGALINDRSSRYGGGTPEGDALRACSGAYFDAANDLDIDAHDSLGSGDYAAASRLVSGAGGAADTCDAAFAAAKVSSVMADVDQKMKDRCSVARDLINLLIKLPPTDN</sequence>
<dbReference type="SMART" id="SM00856">
    <property type="entry name" value="PMEI"/>
    <property type="match status" value="1"/>
</dbReference>
<dbReference type="EMBL" id="CM000126">
    <property type="protein sequence ID" value="EEC69801.1"/>
    <property type="molecule type" value="Genomic_DNA"/>
</dbReference>
<dbReference type="HOGENOM" id="CLU_127883_0_0_1"/>
<dbReference type="NCBIfam" id="TIGR01614">
    <property type="entry name" value="PME_inhib"/>
    <property type="match status" value="1"/>
</dbReference>
<protein>
    <recommendedName>
        <fullName evidence="5">Pectinesterase inhibitor domain-containing protein</fullName>
    </recommendedName>
</protein>
<dbReference type="PANTHER" id="PTHR35357">
    <property type="entry name" value="OS02G0537100 PROTEIN"/>
    <property type="match status" value="1"/>
</dbReference>
<evidence type="ECO:0000256" key="1">
    <source>
        <dbReference type="ARBA" id="ARBA00022729"/>
    </source>
</evidence>
<name>B8ACV8_ORYSI</name>
<evidence type="ECO:0000313" key="7">
    <source>
        <dbReference type="Proteomes" id="UP000007015"/>
    </source>
</evidence>
<keyword evidence="7" id="KW-1185">Reference proteome</keyword>
<comment type="similarity">
    <text evidence="3">Belongs to the PMEI family.</text>
</comment>
<gene>
    <name evidence="6" type="ORF">OsI_00097</name>
</gene>
<organism evidence="6 7">
    <name type="scientific">Oryza sativa subsp. indica</name>
    <name type="common">Rice</name>
    <dbReference type="NCBI Taxonomy" id="39946"/>
    <lineage>
        <taxon>Eukaryota</taxon>
        <taxon>Viridiplantae</taxon>
        <taxon>Streptophyta</taxon>
        <taxon>Embryophyta</taxon>
        <taxon>Tracheophyta</taxon>
        <taxon>Spermatophyta</taxon>
        <taxon>Magnoliopsida</taxon>
        <taxon>Liliopsida</taxon>
        <taxon>Poales</taxon>
        <taxon>Poaceae</taxon>
        <taxon>BOP clade</taxon>
        <taxon>Oryzoideae</taxon>
        <taxon>Oryzeae</taxon>
        <taxon>Oryzinae</taxon>
        <taxon>Oryza</taxon>
        <taxon>Oryza sativa</taxon>
    </lineage>
</organism>
<evidence type="ECO:0000313" key="6">
    <source>
        <dbReference type="EMBL" id="EEC69801.1"/>
    </source>
</evidence>
<dbReference type="GO" id="GO:0004857">
    <property type="term" value="F:enzyme inhibitor activity"/>
    <property type="evidence" value="ECO:0007669"/>
    <property type="project" value="InterPro"/>
</dbReference>
<dbReference type="OMA" id="MAMATYA"/>
<dbReference type="SUPFAM" id="SSF101148">
    <property type="entry name" value="Plant invertase/pectin methylesterase inhibitor"/>
    <property type="match status" value="1"/>
</dbReference>
<evidence type="ECO:0000256" key="4">
    <source>
        <dbReference type="SAM" id="SignalP"/>
    </source>
</evidence>
<feature type="domain" description="Pectinesterase inhibitor" evidence="5">
    <location>
        <begin position="31"/>
        <end position="177"/>
    </location>
</feature>
<evidence type="ECO:0000259" key="5">
    <source>
        <dbReference type="SMART" id="SM00856"/>
    </source>
</evidence>
<dbReference type="Proteomes" id="UP000007015">
    <property type="component" value="Chromosome 1"/>
</dbReference>
<dbReference type="Gramene" id="BGIOSGA002629-TA">
    <property type="protein sequence ID" value="BGIOSGA002629-PA"/>
    <property type="gene ID" value="BGIOSGA002629"/>
</dbReference>
<keyword evidence="2" id="KW-1015">Disulfide bond</keyword>